<organism evidence="2 3">
    <name type="scientific">Neptuniibacter pectenicola</name>
    <dbReference type="NCBI Taxonomy" id="1806669"/>
    <lineage>
        <taxon>Bacteria</taxon>
        <taxon>Pseudomonadati</taxon>
        <taxon>Pseudomonadota</taxon>
        <taxon>Gammaproteobacteria</taxon>
        <taxon>Oceanospirillales</taxon>
        <taxon>Oceanospirillaceae</taxon>
        <taxon>Neptuniibacter</taxon>
    </lineage>
</organism>
<protein>
    <submittedName>
        <fullName evidence="2">SMP-30/gluconolactonase/LRE family protein</fullName>
    </submittedName>
</protein>
<accession>A0ABU9TW80</accession>
<dbReference type="EMBL" id="JBBMRA010000025">
    <property type="protein sequence ID" value="MEM5537975.1"/>
    <property type="molecule type" value="Genomic_DNA"/>
</dbReference>
<name>A0ABU9TW80_9GAMM</name>
<proteinExistence type="predicted"/>
<keyword evidence="1" id="KW-0732">Signal</keyword>
<dbReference type="SUPFAM" id="SSF63829">
    <property type="entry name" value="Calcium-dependent phosphotriesterase"/>
    <property type="match status" value="1"/>
</dbReference>
<sequence>MIKKITASLLFTLIMPLSNTVTADELVLTEQWQSKAELKQPESVAYDIMRRSLYVSNINGEPSAKDGNGFISLIANDGKIEKLKWVDGLNAPKGMAIFGKNLFVADINELLVIDVETAKITKRFTLDGEHFLNDVAIDRSGIIYVTDTSTNRIYRLYRGQLEIWLEDKKLDNPNGLYIDNEHLIVGSWGKPTDGWKTDVPGHLLVISSKDKSIADFADGSPIGNLDGLAKQDDTTFLVTDWMQGKLMQVSNDGQVNTLLDLGQGTADILYLRSKKLLLIPHMMKGKLIAYSIK</sequence>
<comment type="caution">
    <text evidence="2">The sequence shown here is derived from an EMBL/GenBank/DDBJ whole genome shotgun (WGS) entry which is preliminary data.</text>
</comment>
<evidence type="ECO:0000256" key="1">
    <source>
        <dbReference type="SAM" id="SignalP"/>
    </source>
</evidence>
<evidence type="ECO:0000313" key="3">
    <source>
        <dbReference type="Proteomes" id="UP001449225"/>
    </source>
</evidence>
<evidence type="ECO:0000313" key="2">
    <source>
        <dbReference type="EMBL" id="MEM5537975.1"/>
    </source>
</evidence>
<keyword evidence="3" id="KW-1185">Reference proteome</keyword>
<gene>
    <name evidence="2" type="ORF">WNY58_16445</name>
</gene>
<feature type="signal peptide" evidence="1">
    <location>
        <begin position="1"/>
        <end position="23"/>
    </location>
</feature>
<dbReference type="Gene3D" id="2.120.10.30">
    <property type="entry name" value="TolB, C-terminal domain"/>
    <property type="match status" value="1"/>
</dbReference>
<reference evidence="2 3" key="1">
    <citation type="submission" date="2024-03" db="EMBL/GenBank/DDBJ databases">
        <title>Community enrichment and isolation of bacterial strains for fucoidan degradation.</title>
        <authorList>
            <person name="Sichert A."/>
        </authorList>
    </citation>
    <scope>NUCLEOTIDE SEQUENCE [LARGE SCALE GENOMIC DNA]</scope>
    <source>
        <strain evidence="2 3">AS76</strain>
    </source>
</reference>
<dbReference type="RefSeq" id="WP_197462812.1">
    <property type="nucleotide sequence ID" value="NZ_CAXBCE010000051.1"/>
</dbReference>
<feature type="chain" id="PRO_5045963458" evidence="1">
    <location>
        <begin position="24"/>
        <end position="293"/>
    </location>
</feature>
<dbReference type="InterPro" id="IPR011042">
    <property type="entry name" value="6-blade_b-propeller_TolB-like"/>
</dbReference>
<dbReference type="Proteomes" id="UP001449225">
    <property type="component" value="Unassembled WGS sequence"/>
</dbReference>